<name>A0A6A7B7N4_9PLEO</name>
<dbReference type="InterPro" id="IPR002403">
    <property type="entry name" value="Cyt_P450_E_grp-IV"/>
</dbReference>
<dbReference type="PANTHER" id="PTHR24304:SF2">
    <property type="entry name" value="24-HYDROXYCHOLESTEROL 7-ALPHA-HYDROXYLASE"/>
    <property type="match status" value="1"/>
</dbReference>
<comment type="cofactor">
    <cofactor evidence="1 6">
        <name>heme</name>
        <dbReference type="ChEBI" id="CHEBI:30413"/>
    </cofactor>
</comment>
<dbReference type="EMBL" id="MU006302">
    <property type="protein sequence ID" value="KAF2851333.1"/>
    <property type="molecule type" value="Genomic_DNA"/>
</dbReference>
<gene>
    <name evidence="7" type="ORF">T440DRAFT_528531</name>
</gene>
<dbReference type="InterPro" id="IPR036396">
    <property type="entry name" value="Cyt_P450_sf"/>
</dbReference>
<comment type="similarity">
    <text evidence="2">Belongs to the cytochrome P450 family.</text>
</comment>
<dbReference type="SUPFAM" id="SSF48264">
    <property type="entry name" value="Cytochrome P450"/>
    <property type="match status" value="1"/>
</dbReference>
<evidence type="ECO:0000256" key="4">
    <source>
        <dbReference type="ARBA" id="ARBA00022723"/>
    </source>
</evidence>
<dbReference type="Gene3D" id="1.10.630.10">
    <property type="entry name" value="Cytochrome P450"/>
    <property type="match status" value="1"/>
</dbReference>
<protein>
    <submittedName>
        <fullName evidence="7">Cytochrome P450</fullName>
    </submittedName>
</protein>
<evidence type="ECO:0000313" key="7">
    <source>
        <dbReference type="EMBL" id="KAF2851333.1"/>
    </source>
</evidence>
<keyword evidence="8" id="KW-1185">Reference proteome</keyword>
<evidence type="ECO:0000256" key="5">
    <source>
        <dbReference type="ARBA" id="ARBA00023004"/>
    </source>
</evidence>
<dbReference type="OrthoDB" id="1470350at2759"/>
<dbReference type="InterPro" id="IPR050529">
    <property type="entry name" value="CYP450_sterol_14alpha_dmase"/>
</dbReference>
<dbReference type="GO" id="GO:0008395">
    <property type="term" value="F:steroid hydroxylase activity"/>
    <property type="evidence" value="ECO:0007669"/>
    <property type="project" value="TreeGrafter"/>
</dbReference>
<dbReference type="PRINTS" id="PR00465">
    <property type="entry name" value="EP450IV"/>
</dbReference>
<evidence type="ECO:0000256" key="6">
    <source>
        <dbReference type="PIRSR" id="PIRSR602403-1"/>
    </source>
</evidence>
<keyword evidence="5 6" id="KW-0408">Iron</keyword>
<evidence type="ECO:0000256" key="1">
    <source>
        <dbReference type="ARBA" id="ARBA00001971"/>
    </source>
</evidence>
<dbReference type="CDD" id="cd11040">
    <property type="entry name" value="CYP7_CYP8-like"/>
    <property type="match status" value="1"/>
</dbReference>
<dbReference type="AlphaFoldDB" id="A0A6A7B7N4"/>
<keyword evidence="4 6" id="KW-0479">Metal-binding</keyword>
<keyword evidence="3 6" id="KW-0349">Heme</keyword>
<dbReference type="GO" id="GO:0005506">
    <property type="term" value="F:iron ion binding"/>
    <property type="evidence" value="ECO:0007669"/>
    <property type="project" value="InterPro"/>
</dbReference>
<dbReference type="GO" id="GO:0020037">
    <property type="term" value="F:heme binding"/>
    <property type="evidence" value="ECO:0007669"/>
    <property type="project" value="InterPro"/>
</dbReference>
<organism evidence="7 8">
    <name type="scientific">Plenodomus tracheiphilus IPT5</name>
    <dbReference type="NCBI Taxonomy" id="1408161"/>
    <lineage>
        <taxon>Eukaryota</taxon>
        <taxon>Fungi</taxon>
        <taxon>Dikarya</taxon>
        <taxon>Ascomycota</taxon>
        <taxon>Pezizomycotina</taxon>
        <taxon>Dothideomycetes</taxon>
        <taxon>Pleosporomycetidae</taxon>
        <taxon>Pleosporales</taxon>
        <taxon>Pleosporineae</taxon>
        <taxon>Leptosphaeriaceae</taxon>
        <taxon>Plenodomus</taxon>
    </lineage>
</organism>
<feature type="binding site" description="axial binding residue" evidence="6">
    <location>
        <position position="387"/>
    </location>
    <ligand>
        <name>heme</name>
        <dbReference type="ChEBI" id="CHEBI:30413"/>
    </ligand>
    <ligandPart>
        <name>Fe</name>
        <dbReference type="ChEBI" id="CHEBI:18248"/>
    </ligandPart>
</feature>
<evidence type="ECO:0000256" key="2">
    <source>
        <dbReference type="ARBA" id="ARBA00010617"/>
    </source>
</evidence>
<dbReference type="PANTHER" id="PTHR24304">
    <property type="entry name" value="CYTOCHROME P450 FAMILY 7"/>
    <property type="match status" value="1"/>
</dbReference>
<proteinExistence type="inferred from homology"/>
<sequence length="463" mass="52729">MARGVQRKYFSNARQPFSIVILGKTYYVISSPSDTTDFYSNITTLSWDGFLNHTLHTFGVSSKRLEFLWTPPEKATVLNPKRKCLIHLTQDLYKQHLLPGPTYSGLIEKYRQSLQDLSSWEKLSWRHGKDVTARSNTFSLYDLCAQVMIDATQLSLFDPVLFAIDPSMTDKMRIFTDQLWKLFYNSVLLDAREIKALREKYIRAFSIYQRLPKEMRKNEAWIVTALIDQYKEQGIHEGDSAAMLVMVYWTGDANAYKLAFWIMSYILFDSDLYTALVAETSPAISDNGDIDMSYLAKNCPLLHSVYSEALRLRKRDLAFRQVETDTHIGGKVLRGGNLALVPICQLHDDRSVFGKDAGTFHATRFQKEASFQNCPSYKPYGGGKTYCPGRFFAMQEIFAFVAVLLNRYSIQKQQECRRFPKPDEASLTLGVSRPLPGEDLQVHLTNPKLLGTNPGESVGGVCT</sequence>
<dbReference type="GO" id="GO:0016705">
    <property type="term" value="F:oxidoreductase activity, acting on paired donors, with incorporation or reduction of molecular oxygen"/>
    <property type="evidence" value="ECO:0007669"/>
    <property type="project" value="InterPro"/>
</dbReference>
<evidence type="ECO:0000313" key="8">
    <source>
        <dbReference type="Proteomes" id="UP000799423"/>
    </source>
</evidence>
<dbReference type="Pfam" id="PF00067">
    <property type="entry name" value="p450"/>
    <property type="match status" value="1"/>
</dbReference>
<dbReference type="Proteomes" id="UP000799423">
    <property type="component" value="Unassembled WGS sequence"/>
</dbReference>
<dbReference type="InterPro" id="IPR001128">
    <property type="entry name" value="Cyt_P450"/>
</dbReference>
<reference evidence="7" key="1">
    <citation type="submission" date="2020-01" db="EMBL/GenBank/DDBJ databases">
        <authorList>
            <consortium name="DOE Joint Genome Institute"/>
            <person name="Haridas S."/>
            <person name="Albert R."/>
            <person name="Binder M."/>
            <person name="Bloem J."/>
            <person name="Labutti K."/>
            <person name="Salamov A."/>
            <person name="Andreopoulos B."/>
            <person name="Baker S.E."/>
            <person name="Barry K."/>
            <person name="Bills G."/>
            <person name="Bluhm B.H."/>
            <person name="Cannon C."/>
            <person name="Castanera R."/>
            <person name="Culley D.E."/>
            <person name="Daum C."/>
            <person name="Ezra D."/>
            <person name="Gonzalez J.B."/>
            <person name="Henrissat B."/>
            <person name="Kuo A."/>
            <person name="Liang C."/>
            <person name="Lipzen A."/>
            <person name="Lutzoni F."/>
            <person name="Magnuson J."/>
            <person name="Mondo S."/>
            <person name="Nolan M."/>
            <person name="Ohm R."/>
            <person name="Pangilinan J."/>
            <person name="Park H.-J."/>
            <person name="Ramirez L."/>
            <person name="Alfaro M."/>
            <person name="Sun H."/>
            <person name="Tritt A."/>
            <person name="Yoshinaga Y."/>
            <person name="Zwiers L.-H."/>
            <person name="Turgeon B.G."/>
            <person name="Goodwin S.B."/>
            <person name="Spatafora J.W."/>
            <person name="Crous P.W."/>
            <person name="Grigoriev I.V."/>
        </authorList>
    </citation>
    <scope>NUCLEOTIDE SEQUENCE</scope>
    <source>
        <strain evidence="7">IPT5</strain>
    </source>
</reference>
<evidence type="ECO:0000256" key="3">
    <source>
        <dbReference type="ARBA" id="ARBA00022617"/>
    </source>
</evidence>
<accession>A0A6A7B7N4</accession>